<dbReference type="RefSeq" id="NP_498254.3">
    <property type="nucleotide sequence ID" value="NM_065853.4"/>
</dbReference>
<evidence type="ECO:0000256" key="1">
    <source>
        <dbReference type="SAM" id="MobiDB-lite"/>
    </source>
</evidence>
<dbReference type="OMA" id="IRHEDSS"/>
<accession>Q21953</accession>
<organism evidence="2 3">
    <name type="scientific">Caenorhabditis elegans</name>
    <dbReference type="NCBI Taxonomy" id="6239"/>
    <lineage>
        <taxon>Eukaryota</taxon>
        <taxon>Metazoa</taxon>
        <taxon>Ecdysozoa</taxon>
        <taxon>Nematoda</taxon>
        <taxon>Chromadorea</taxon>
        <taxon>Rhabditida</taxon>
        <taxon>Rhabditina</taxon>
        <taxon>Rhabditomorpha</taxon>
        <taxon>Rhabditoidea</taxon>
        <taxon>Rhabditidae</taxon>
        <taxon>Peloderinae</taxon>
        <taxon>Caenorhabditis</taxon>
    </lineage>
</organism>
<evidence type="ECO:0000313" key="4">
    <source>
        <dbReference type="WormBase" id="R12B2.3"/>
    </source>
</evidence>
<sequence>MQPLDLSGKRLVRPDDSNGTRSSTDDVHSMCSQLSNLGPRSLPNARSLGSSTSSILLLHKTYKETSAPPPNQVAFKSVILANTQLVTEFLQNGELPTFKKQSSRSTNNPWRRYGALRKICETGGFAPNSGSKKERKNRETLMAVKQNVKVPIAPTSAQMTLNKVKDPGPYENKLALKVPKNTTVDVAAQNLAEQVKIFILQYGVELVDNEPEINQGVKSK</sequence>
<dbReference type="KEGG" id="cel:CELE_R12B2.3"/>
<dbReference type="InParanoid" id="Q21953"/>
<feature type="compositionally biased region" description="Basic and acidic residues" evidence="1">
    <location>
        <begin position="12"/>
        <end position="28"/>
    </location>
</feature>
<dbReference type="eggNOG" id="ENOG502THHB">
    <property type="taxonomic scope" value="Eukaryota"/>
</dbReference>
<dbReference type="OrthoDB" id="5832592at2759"/>
<feature type="region of interest" description="Disordered" evidence="1">
    <location>
        <begin position="1"/>
        <end position="48"/>
    </location>
</feature>
<dbReference type="EMBL" id="BX284603">
    <property type="protein sequence ID" value="CCD73321.1"/>
    <property type="molecule type" value="Genomic_DNA"/>
</dbReference>
<dbReference type="HOGENOM" id="CLU_109512_0_0_1"/>
<dbReference type="GeneID" id="187836"/>
<dbReference type="UCSC" id="R12B2.3">
    <property type="organism name" value="c. elegans"/>
</dbReference>
<gene>
    <name evidence="2" type="ORF">CELE_R12B2.3</name>
    <name evidence="2 4" type="ORF">R12B2.3</name>
</gene>
<dbReference type="AlphaFoldDB" id="Q21953"/>
<dbReference type="CTD" id="187836"/>
<evidence type="ECO:0000313" key="2">
    <source>
        <dbReference type="EMBL" id="CCD73321.1"/>
    </source>
</evidence>
<dbReference type="AGR" id="WB:WBGene00020019"/>
<dbReference type="FunCoup" id="Q21953">
    <property type="interactions" value="27"/>
</dbReference>
<proteinExistence type="predicted"/>
<dbReference type="WormBase" id="R12B2.3">
    <property type="protein sequence ID" value="CE42153"/>
    <property type="gene ID" value="WBGene00020019"/>
</dbReference>
<name>Q21953_CAEEL</name>
<dbReference type="Proteomes" id="UP000001940">
    <property type="component" value="Chromosome III"/>
</dbReference>
<dbReference type="PaxDb" id="6239-R12B2.3"/>
<dbReference type="Bgee" id="WBGene00020019">
    <property type="expression patterns" value="Expressed in pharyngeal muscle cell (C elegans) and 2 other cell types or tissues"/>
</dbReference>
<dbReference type="STRING" id="6239.R12B2.3.1"/>
<protein>
    <submittedName>
        <fullName evidence="2">Ras-associating domain-containing protein</fullName>
    </submittedName>
</protein>
<keyword evidence="3" id="KW-1185">Reference proteome</keyword>
<evidence type="ECO:0000313" key="3">
    <source>
        <dbReference type="Proteomes" id="UP000001940"/>
    </source>
</evidence>
<reference evidence="2 3" key="1">
    <citation type="journal article" date="1998" name="Science">
        <title>Genome sequence of the nematode C. elegans: a platform for investigating biology.</title>
        <authorList>
            <consortium name="The C. elegans sequencing consortium"/>
            <person name="Sulson J.E."/>
            <person name="Waterston R."/>
        </authorList>
    </citation>
    <scope>NUCLEOTIDE SEQUENCE [LARGE SCALE GENOMIC DNA]</scope>
    <source>
        <strain evidence="2 3">Bristol N2</strain>
    </source>
</reference>